<dbReference type="Araport" id="AT1G32650"/>
<evidence type="ECO:0000313" key="2">
    <source>
        <dbReference type="Araport" id="AT1G32650"/>
    </source>
</evidence>
<accession>A0A5S9WIK8</accession>
<reference evidence="3 4" key="1">
    <citation type="submission" date="2019-12" db="EMBL/GenBank/DDBJ databases">
        <authorList>
            <person name="Jiao W.-B."/>
            <person name="Schneeberger K."/>
        </authorList>
    </citation>
    <scope>NUCLEOTIDE SEQUENCE [LARGE SCALE GENOMIC DNA]</scope>
    <source>
        <strain evidence="4">cv. C24</strain>
    </source>
</reference>
<dbReference type="GeneID" id="28717290"/>
<dbReference type="Proteomes" id="UP000434276">
    <property type="component" value="Unassembled WGS sequence"/>
</dbReference>
<dbReference type="AlphaFoldDB" id="A0A5S9WIK8"/>
<dbReference type="KEGG" id="ath:AT1G32650"/>
<proteinExistence type="predicted"/>
<gene>
    <name evidence="2" type="ordered locus">At1g32650</name>
    <name evidence="3" type="ORF">C24_LOCUS3225</name>
</gene>
<protein>
    <submittedName>
        <fullName evidence="3">Uncharacterized protein</fullName>
    </submittedName>
</protein>
<sequence length="24" mass="2760">MGNSLEEGPCMQHSMMRRYSARTS</sequence>
<dbReference type="ExpressionAtlas" id="A0A5S9WIK8">
    <property type="expression patterns" value="baseline"/>
</dbReference>
<organism evidence="3 4">
    <name type="scientific">Arabidopsis thaliana</name>
    <name type="common">Mouse-ear cress</name>
    <dbReference type="NCBI Taxonomy" id="3702"/>
    <lineage>
        <taxon>Eukaryota</taxon>
        <taxon>Viridiplantae</taxon>
        <taxon>Streptophyta</taxon>
        <taxon>Embryophyta</taxon>
        <taxon>Tracheophyta</taxon>
        <taxon>Spermatophyta</taxon>
        <taxon>Magnoliopsida</taxon>
        <taxon>eudicotyledons</taxon>
        <taxon>Gunneridae</taxon>
        <taxon>Pentapetalae</taxon>
        <taxon>rosids</taxon>
        <taxon>malvids</taxon>
        <taxon>Brassicales</taxon>
        <taxon>Brassicaceae</taxon>
        <taxon>Camelineae</taxon>
        <taxon>Arabidopsis</taxon>
    </lineage>
</organism>
<evidence type="ECO:0000256" key="1">
    <source>
        <dbReference type="SAM" id="MobiDB-lite"/>
    </source>
</evidence>
<feature type="region of interest" description="Disordered" evidence="1">
    <location>
        <begin position="1"/>
        <end position="24"/>
    </location>
</feature>
<dbReference type="EMBL" id="CACSHJ010000087">
    <property type="protein sequence ID" value="CAA0262870.1"/>
    <property type="molecule type" value="Genomic_DNA"/>
</dbReference>
<name>A0A5S9WIK8_ARATH</name>
<evidence type="ECO:0000313" key="3">
    <source>
        <dbReference type="EMBL" id="CAA0262870.1"/>
    </source>
</evidence>
<evidence type="ECO:0000313" key="4">
    <source>
        <dbReference type="Proteomes" id="UP000434276"/>
    </source>
</evidence>
<feature type="compositionally biased region" description="Basic residues" evidence="1">
    <location>
        <begin position="15"/>
        <end position="24"/>
    </location>
</feature>